<reference evidence="3" key="1">
    <citation type="submission" date="2019-11" db="EMBL/GenBank/DDBJ databases">
        <title>Spread of Macrolides and rifampicin resistant Rhodococcus equi in clinical isolates in the USA.</title>
        <authorList>
            <person name="Alvarez-Narvaez S."/>
            <person name="Huber L."/>
            <person name="Cohen N.D."/>
            <person name="Slovis N."/>
            <person name="Greiter M."/>
            <person name="Giguere S."/>
            <person name="Hart K."/>
        </authorList>
    </citation>
    <scope>NUCLEOTIDE SEQUENCE</scope>
    <source>
        <strain evidence="3">Lh_5</strain>
    </source>
</reference>
<feature type="compositionally biased region" description="Acidic residues" evidence="1">
    <location>
        <begin position="158"/>
        <end position="169"/>
    </location>
</feature>
<dbReference type="CDD" id="cd00093">
    <property type="entry name" value="HTH_XRE"/>
    <property type="match status" value="1"/>
</dbReference>
<dbReference type="SUPFAM" id="SSF47413">
    <property type="entry name" value="lambda repressor-like DNA-binding domains"/>
    <property type="match status" value="1"/>
</dbReference>
<gene>
    <name evidence="3" type="ORF">GS551_18760</name>
</gene>
<proteinExistence type="predicted"/>
<feature type="domain" description="HTH cro/C1-type" evidence="2">
    <location>
        <begin position="8"/>
        <end position="62"/>
    </location>
</feature>
<dbReference type="GO" id="GO:0003677">
    <property type="term" value="F:DNA binding"/>
    <property type="evidence" value="ECO:0007669"/>
    <property type="project" value="InterPro"/>
</dbReference>
<dbReference type="EMBL" id="WUYC01000004">
    <property type="protein sequence ID" value="MBM4716202.1"/>
    <property type="molecule type" value="Genomic_DNA"/>
</dbReference>
<protein>
    <submittedName>
        <fullName evidence="3">Helix-turn-helix domain-containing protein</fullName>
    </submittedName>
</protein>
<evidence type="ECO:0000259" key="2">
    <source>
        <dbReference type="PROSITE" id="PS50943"/>
    </source>
</evidence>
<dbReference type="PROSITE" id="PS50943">
    <property type="entry name" value="HTH_CROC1"/>
    <property type="match status" value="1"/>
</dbReference>
<evidence type="ECO:0000256" key="1">
    <source>
        <dbReference type="SAM" id="MobiDB-lite"/>
    </source>
</evidence>
<dbReference type="AlphaFoldDB" id="A0AAE3BBV9"/>
<comment type="caution">
    <text evidence="3">The sequence shown here is derived from an EMBL/GenBank/DDBJ whole genome shotgun (WGS) entry which is preliminary data.</text>
</comment>
<dbReference type="InterPro" id="IPR001387">
    <property type="entry name" value="Cro/C1-type_HTH"/>
</dbReference>
<accession>A0AAE3BBV9</accession>
<dbReference type="Gene3D" id="1.10.260.40">
    <property type="entry name" value="lambda repressor-like DNA-binding domains"/>
    <property type="match status" value="1"/>
</dbReference>
<dbReference type="Proteomes" id="UP000706122">
    <property type="component" value="Unassembled WGS sequence"/>
</dbReference>
<sequence length="169" mass="18683">MSNWSDFLRARLDDRGWDAARLAAEAGVTPSIVSRWMSGAHKPTADRVRAVAEALDVSVMEAMIAAEVITADEAKVTALAPDPKLLSDQELLYEVSRRLAERQIVDKAGETGRRLVKIKRRSHPVRLGDHISQPSQLAAQEGETEARKRKRLERQPEDLPDPDGPEDGA</sequence>
<evidence type="ECO:0000313" key="4">
    <source>
        <dbReference type="Proteomes" id="UP000706122"/>
    </source>
</evidence>
<organism evidence="3 4">
    <name type="scientific">Rhodococcus hoagii</name>
    <name type="common">Corynebacterium equii</name>
    <dbReference type="NCBI Taxonomy" id="43767"/>
    <lineage>
        <taxon>Bacteria</taxon>
        <taxon>Bacillati</taxon>
        <taxon>Actinomycetota</taxon>
        <taxon>Actinomycetes</taxon>
        <taxon>Mycobacteriales</taxon>
        <taxon>Nocardiaceae</taxon>
        <taxon>Prescottella</taxon>
    </lineage>
</organism>
<name>A0AAE3BBV9_RHOHA</name>
<dbReference type="Pfam" id="PF01381">
    <property type="entry name" value="HTH_3"/>
    <property type="match status" value="1"/>
</dbReference>
<dbReference type="SMART" id="SM00530">
    <property type="entry name" value="HTH_XRE"/>
    <property type="match status" value="1"/>
</dbReference>
<feature type="region of interest" description="Disordered" evidence="1">
    <location>
        <begin position="119"/>
        <end position="169"/>
    </location>
</feature>
<dbReference type="InterPro" id="IPR010982">
    <property type="entry name" value="Lambda_DNA-bd_dom_sf"/>
</dbReference>
<evidence type="ECO:0000313" key="3">
    <source>
        <dbReference type="EMBL" id="MBM4716202.1"/>
    </source>
</evidence>